<protein>
    <submittedName>
        <fullName evidence="1">Uncharacterized protein</fullName>
    </submittedName>
</protein>
<dbReference type="PANTHER" id="PTHR31635:SF196">
    <property type="entry name" value="REVERSE TRANSCRIPTASE DOMAIN-CONTAINING PROTEIN-RELATED"/>
    <property type="match status" value="1"/>
</dbReference>
<dbReference type="Proteomes" id="UP001066276">
    <property type="component" value="Chromosome 9"/>
</dbReference>
<name>A0AAV7MSZ3_PLEWA</name>
<accession>A0AAV7MSZ3</accession>
<organism evidence="1 2">
    <name type="scientific">Pleurodeles waltl</name>
    <name type="common">Iberian ribbed newt</name>
    <dbReference type="NCBI Taxonomy" id="8319"/>
    <lineage>
        <taxon>Eukaryota</taxon>
        <taxon>Metazoa</taxon>
        <taxon>Chordata</taxon>
        <taxon>Craniata</taxon>
        <taxon>Vertebrata</taxon>
        <taxon>Euteleostomi</taxon>
        <taxon>Amphibia</taxon>
        <taxon>Batrachia</taxon>
        <taxon>Caudata</taxon>
        <taxon>Salamandroidea</taxon>
        <taxon>Salamandridae</taxon>
        <taxon>Pleurodelinae</taxon>
        <taxon>Pleurodeles</taxon>
    </lineage>
</organism>
<dbReference type="AlphaFoldDB" id="A0AAV7MSZ3"/>
<sequence length="222" mass="25841">MGAIAREWIDDLPSVGLSWGAEGLRYPGIRLTHTADKYYDLNHGRLLKGLRTSVRFWKELPLSLIGRGAITKMVILLRCLYGLQNALYEVRRSHFTQIDSLILELLWANRRKRVGLPKLRQTWECGRIELRHMELYYLASHLHHAVHWLDLENNWDKKRLQGVCDEHTLSALLLGNWAVREGVPYIVQMVCNVWTCVVSYVQAFMRVALDMSMKKWRDGDVG</sequence>
<evidence type="ECO:0000313" key="1">
    <source>
        <dbReference type="EMBL" id="KAJ1104098.1"/>
    </source>
</evidence>
<comment type="caution">
    <text evidence="1">The sequence shown here is derived from an EMBL/GenBank/DDBJ whole genome shotgun (WGS) entry which is preliminary data.</text>
</comment>
<proteinExistence type="predicted"/>
<evidence type="ECO:0000313" key="2">
    <source>
        <dbReference type="Proteomes" id="UP001066276"/>
    </source>
</evidence>
<gene>
    <name evidence="1" type="ORF">NDU88_001513</name>
</gene>
<reference evidence="1" key="1">
    <citation type="journal article" date="2022" name="bioRxiv">
        <title>Sequencing and chromosome-scale assembly of the giantPleurodeles waltlgenome.</title>
        <authorList>
            <person name="Brown T."/>
            <person name="Elewa A."/>
            <person name="Iarovenko S."/>
            <person name="Subramanian E."/>
            <person name="Araus A.J."/>
            <person name="Petzold A."/>
            <person name="Susuki M."/>
            <person name="Suzuki K.-i.T."/>
            <person name="Hayashi T."/>
            <person name="Toyoda A."/>
            <person name="Oliveira C."/>
            <person name="Osipova E."/>
            <person name="Leigh N.D."/>
            <person name="Simon A."/>
            <person name="Yun M.H."/>
        </authorList>
    </citation>
    <scope>NUCLEOTIDE SEQUENCE</scope>
    <source>
        <strain evidence="1">20211129_DDA</strain>
        <tissue evidence="1">Liver</tissue>
    </source>
</reference>
<keyword evidence="2" id="KW-1185">Reference proteome</keyword>
<dbReference type="EMBL" id="JANPWB010000013">
    <property type="protein sequence ID" value="KAJ1104098.1"/>
    <property type="molecule type" value="Genomic_DNA"/>
</dbReference>
<dbReference type="PANTHER" id="PTHR31635">
    <property type="entry name" value="REVERSE TRANSCRIPTASE DOMAIN-CONTAINING PROTEIN-RELATED"/>
    <property type="match status" value="1"/>
</dbReference>